<gene>
    <name evidence="1" type="ORF">DFQ15_104111</name>
</gene>
<organism evidence="1 2">
    <name type="scientific">Xylophilus ampelinus</name>
    <dbReference type="NCBI Taxonomy" id="54067"/>
    <lineage>
        <taxon>Bacteria</taxon>
        <taxon>Pseudomonadati</taxon>
        <taxon>Pseudomonadota</taxon>
        <taxon>Betaproteobacteria</taxon>
        <taxon>Burkholderiales</taxon>
        <taxon>Xylophilus</taxon>
    </lineage>
</organism>
<dbReference type="InterPro" id="IPR036282">
    <property type="entry name" value="Glutathione-S-Trfase_C_sf"/>
</dbReference>
<keyword evidence="2" id="KW-1185">Reference proteome</keyword>
<evidence type="ECO:0008006" key="3">
    <source>
        <dbReference type="Google" id="ProtNLM"/>
    </source>
</evidence>
<dbReference type="EMBL" id="QJTC01000004">
    <property type="protein sequence ID" value="PYE78918.1"/>
    <property type="molecule type" value="Genomic_DNA"/>
</dbReference>
<dbReference type="Gene3D" id="1.20.1050.10">
    <property type="match status" value="1"/>
</dbReference>
<comment type="caution">
    <text evidence="1">The sequence shown here is derived from an EMBL/GenBank/DDBJ whole genome shotgun (WGS) entry which is preliminary data.</text>
</comment>
<dbReference type="AlphaFoldDB" id="A0A318SJ73"/>
<reference evidence="1 2" key="1">
    <citation type="submission" date="2018-06" db="EMBL/GenBank/DDBJ databases">
        <title>Genomic Encyclopedia of Type Strains, Phase III (KMG-III): the genomes of soil and plant-associated and newly described type strains.</title>
        <authorList>
            <person name="Whitman W."/>
        </authorList>
    </citation>
    <scope>NUCLEOTIDE SEQUENCE [LARGE SCALE GENOMIC DNA]</scope>
    <source>
        <strain evidence="1 2">CECT 7646</strain>
    </source>
</reference>
<accession>A0A318SJ73</accession>
<protein>
    <recommendedName>
        <fullName evidence="3">Glutathione S-transferase-like protein</fullName>
    </recommendedName>
</protein>
<dbReference type="RefSeq" id="WP_374941001.1">
    <property type="nucleotide sequence ID" value="NZ_JAMOFZ010000004.1"/>
</dbReference>
<dbReference type="SUPFAM" id="SSF47616">
    <property type="entry name" value="GST C-terminal domain-like"/>
    <property type="match status" value="1"/>
</dbReference>
<dbReference type="Pfam" id="PF13410">
    <property type="entry name" value="GST_C_2"/>
    <property type="match status" value="1"/>
</dbReference>
<evidence type="ECO:0000313" key="2">
    <source>
        <dbReference type="Proteomes" id="UP000247540"/>
    </source>
</evidence>
<sequence length="120" mass="13282">MPILVIGKKNHSSWSMRPWVSMLSMRDQPGVHADVEHHRVLRTGLLGRCAGPMLFGNFSAADAFFAPVCMRLRTYALPVPPAVADHAKRVAALPGMAAWIDGALAEQDFRNFEEPCRLAR</sequence>
<name>A0A318SJ73_9BURK</name>
<evidence type="ECO:0000313" key="1">
    <source>
        <dbReference type="EMBL" id="PYE78918.1"/>
    </source>
</evidence>
<dbReference type="Proteomes" id="UP000247540">
    <property type="component" value="Unassembled WGS sequence"/>
</dbReference>
<proteinExistence type="predicted"/>